<dbReference type="EMBL" id="GBRH01233361">
    <property type="protein sequence ID" value="JAD64534.1"/>
    <property type="molecule type" value="Transcribed_RNA"/>
</dbReference>
<name>A0A0A9BKQ7_ARUDO</name>
<evidence type="ECO:0000313" key="1">
    <source>
        <dbReference type="EMBL" id="JAD64534.1"/>
    </source>
</evidence>
<reference evidence="1" key="2">
    <citation type="journal article" date="2015" name="Data Brief">
        <title>Shoot transcriptome of the giant reed, Arundo donax.</title>
        <authorList>
            <person name="Barrero R.A."/>
            <person name="Guerrero F.D."/>
            <person name="Moolhuijzen P."/>
            <person name="Goolsby J.A."/>
            <person name="Tidwell J."/>
            <person name="Bellgard S.E."/>
            <person name="Bellgard M.I."/>
        </authorList>
    </citation>
    <scope>NUCLEOTIDE SEQUENCE</scope>
    <source>
        <tissue evidence="1">Shoot tissue taken approximately 20 cm above the soil surface</tissue>
    </source>
</reference>
<proteinExistence type="predicted"/>
<organism evidence="1">
    <name type="scientific">Arundo donax</name>
    <name type="common">Giant reed</name>
    <name type="synonym">Donax arundinaceus</name>
    <dbReference type="NCBI Taxonomy" id="35708"/>
    <lineage>
        <taxon>Eukaryota</taxon>
        <taxon>Viridiplantae</taxon>
        <taxon>Streptophyta</taxon>
        <taxon>Embryophyta</taxon>
        <taxon>Tracheophyta</taxon>
        <taxon>Spermatophyta</taxon>
        <taxon>Magnoliopsida</taxon>
        <taxon>Liliopsida</taxon>
        <taxon>Poales</taxon>
        <taxon>Poaceae</taxon>
        <taxon>PACMAD clade</taxon>
        <taxon>Arundinoideae</taxon>
        <taxon>Arundineae</taxon>
        <taxon>Arundo</taxon>
    </lineage>
</organism>
<accession>A0A0A9BKQ7</accession>
<sequence length="14" mass="1751">MICSSCFFRRMKLE</sequence>
<reference evidence="1" key="1">
    <citation type="submission" date="2014-09" db="EMBL/GenBank/DDBJ databases">
        <authorList>
            <person name="Magalhaes I.L.F."/>
            <person name="Oliveira U."/>
            <person name="Santos F.R."/>
            <person name="Vidigal T.H.D.A."/>
            <person name="Brescovit A.D."/>
            <person name="Santos A.J."/>
        </authorList>
    </citation>
    <scope>NUCLEOTIDE SEQUENCE</scope>
    <source>
        <tissue evidence="1">Shoot tissue taken approximately 20 cm above the soil surface</tissue>
    </source>
</reference>
<protein>
    <submittedName>
        <fullName evidence="1">Uncharacterized protein</fullName>
    </submittedName>
</protein>